<dbReference type="Pfam" id="PF16977">
    <property type="entry name" value="ApeC"/>
    <property type="match status" value="1"/>
</dbReference>
<dbReference type="InterPro" id="IPR020864">
    <property type="entry name" value="MACPF"/>
</dbReference>
<feature type="chain" id="PRO_5046138264" description="MACPF domain-containing protein" evidence="1">
    <location>
        <begin position="28"/>
        <end position="566"/>
    </location>
</feature>
<dbReference type="PANTHER" id="PTHR19324">
    <property type="entry name" value="PERFORIN-LIKE PROTEIN 1"/>
    <property type="match status" value="1"/>
</dbReference>
<accession>A0ABN8QQI2</accession>
<protein>
    <recommendedName>
        <fullName evidence="2">MACPF domain-containing protein</fullName>
    </recommendedName>
</protein>
<dbReference type="Pfam" id="PF01823">
    <property type="entry name" value="MACPF"/>
    <property type="match status" value="1"/>
</dbReference>
<keyword evidence="1" id="KW-0732">Signal</keyword>
<gene>
    <name evidence="3" type="ORF">PLOB_00009537</name>
</gene>
<reference evidence="3 4" key="1">
    <citation type="submission" date="2022-05" db="EMBL/GenBank/DDBJ databases">
        <authorList>
            <consortium name="Genoscope - CEA"/>
            <person name="William W."/>
        </authorList>
    </citation>
    <scope>NUCLEOTIDE SEQUENCE [LARGE SCALE GENOMIC DNA]</scope>
</reference>
<name>A0ABN8QQI2_9CNID</name>
<dbReference type="PROSITE" id="PS51412">
    <property type="entry name" value="MACPF_2"/>
    <property type="match status" value="1"/>
</dbReference>
<evidence type="ECO:0000313" key="3">
    <source>
        <dbReference type="EMBL" id="CAH3168879.1"/>
    </source>
</evidence>
<sequence>MCSKSHRATMQLSIILIIIGMTVVVKGSGGVPKGLHFVGVGYNLLKGNPEGDARYGGVDPGLLITRKIFQLTWNTNKTTVDNRFSVPDQVTFAPRLSCVTTYKKDVFSGSKSYQEKLNVDVQVSGGYGNGLLDVAFSLSSRFEEVKKETSKYHNVFYEDKHVCNKGRARYQLDLAPVKKFSVSADFAATACALPGKYNEKAYFDFLEGWGTHIVVEVELGEKRTERFKSSKAKFTKYAMLNSQNSVSVSGSYGGFSASLEVDVNVFKESMSNNTRFGENKVVFKSGGPNLPEPIGIKLVPITEAFDPAFYSVLDKRSSARCVHSNSLLKARKTAVIRALNEYPRLKKAVKPIDPEVRIPLTWPEGTYGLPMPKSGCPKSSNFPWHSGYRKHDTEDDDSNNKWSSPFDLAGPYYKNNMYQKFCVKTKDTASDYNLPWPKGQYCILKKGKCPGGFTEGYIKWDDEDDDNSNKISGQFPDGKYDRNTIIYYCCRGDGYATNPIILPTDSPFVLLKSNTHLCQDVQGMKVRTEWFDWDCEDSNPSNGDGGLKPHSEVGKNVKVYYCYYYP</sequence>
<evidence type="ECO:0000313" key="4">
    <source>
        <dbReference type="Proteomes" id="UP001159405"/>
    </source>
</evidence>
<organism evidence="3 4">
    <name type="scientific">Porites lobata</name>
    <dbReference type="NCBI Taxonomy" id="104759"/>
    <lineage>
        <taxon>Eukaryota</taxon>
        <taxon>Metazoa</taxon>
        <taxon>Cnidaria</taxon>
        <taxon>Anthozoa</taxon>
        <taxon>Hexacorallia</taxon>
        <taxon>Scleractinia</taxon>
        <taxon>Fungiina</taxon>
        <taxon>Poritidae</taxon>
        <taxon>Porites</taxon>
    </lineage>
</organism>
<dbReference type="EMBL" id="CALNXK010000147">
    <property type="protein sequence ID" value="CAH3168879.1"/>
    <property type="molecule type" value="Genomic_DNA"/>
</dbReference>
<evidence type="ECO:0000256" key="1">
    <source>
        <dbReference type="SAM" id="SignalP"/>
    </source>
</evidence>
<feature type="domain" description="MACPF" evidence="2">
    <location>
        <begin position="21"/>
        <end position="360"/>
    </location>
</feature>
<feature type="signal peptide" evidence="1">
    <location>
        <begin position="1"/>
        <end position="27"/>
    </location>
</feature>
<keyword evidence="4" id="KW-1185">Reference proteome</keyword>
<dbReference type="PANTHER" id="PTHR19324:SF33">
    <property type="entry name" value="MUCIN-5AC"/>
    <property type="match status" value="1"/>
</dbReference>
<dbReference type="InterPro" id="IPR031569">
    <property type="entry name" value="ApeC"/>
</dbReference>
<dbReference type="Proteomes" id="UP001159405">
    <property type="component" value="Unassembled WGS sequence"/>
</dbReference>
<proteinExistence type="predicted"/>
<evidence type="ECO:0000259" key="2">
    <source>
        <dbReference type="PROSITE" id="PS51412"/>
    </source>
</evidence>
<comment type="caution">
    <text evidence="3">The sequence shown here is derived from an EMBL/GenBank/DDBJ whole genome shotgun (WGS) entry which is preliminary data.</text>
</comment>